<evidence type="ECO:0000313" key="2">
    <source>
        <dbReference type="Proteomes" id="UP000679220"/>
    </source>
</evidence>
<sequence length="167" mass="19141">MRYLNFIAVVIVSFVICSCENNTNDPEVADFVFKAEKDNETWLATRSWSYLNEKFDELSISAAVEDPDYYQEEAMTIKINKASIEPDKKLLDFDASLAFIIGGDGVAWRYESIKSEQTYLIIHQIDEENKRVSGEFQIKFTDSTTDGEPIIMTDGVFNVAYEHTNTY</sequence>
<keyword evidence="2" id="KW-1185">Reference proteome</keyword>
<accession>A0A941IW44</accession>
<dbReference type="Pfam" id="PF19765">
    <property type="entry name" value="DUF6252"/>
    <property type="match status" value="1"/>
</dbReference>
<protein>
    <submittedName>
        <fullName evidence="1">Uncharacterized protein</fullName>
    </submittedName>
</protein>
<dbReference type="RefSeq" id="WP_212188008.1">
    <property type="nucleotide sequence ID" value="NZ_JAGTAR010000001.1"/>
</dbReference>
<reference evidence="1" key="1">
    <citation type="journal article" date="2018" name="Int. J. Syst. Evol. Microbiol.">
        <title>Carboxylicivirga sediminis sp. nov., isolated from coastal sediment.</title>
        <authorList>
            <person name="Wang F.Q."/>
            <person name="Ren L.H."/>
            <person name="Zou R.J."/>
            <person name="Sun Y.Z."/>
            <person name="Liu X.J."/>
            <person name="Jiang F."/>
            <person name="Liu L.J."/>
        </authorList>
    </citation>
    <scope>NUCLEOTIDE SEQUENCE</scope>
    <source>
        <strain evidence="1">JR1</strain>
    </source>
</reference>
<dbReference type="PROSITE" id="PS51257">
    <property type="entry name" value="PROKAR_LIPOPROTEIN"/>
    <property type="match status" value="1"/>
</dbReference>
<name>A0A941IW44_9BACT</name>
<gene>
    <name evidence="1" type="ORF">KDU71_00900</name>
</gene>
<organism evidence="1 2">
    <name type="scientific">Carboxylicivirga sediminis</name>
    <dbReference type="NCBI Taxonomy" id="2006564"/>
    <lineage>
        <taxon>Bacteria</taxon>
        <taxon>Pseudomonadati</taxon>
        <taxon>Bacteroidota</taxon>
        <taxon>Bacteroidia</taxon>
        <taxon>Marinilabiliales</taxon>
        <taxon>Marinilabiliaceae</taxon>
        <taxon>Carboxylicivirga</taxon>
    </lineage>
</organism>
<comment type="caution">
    <text evidence="1">The sequence shown here is derived from an EMBL/GenBank/DDBJ whole genome shotgun (WGS) entry which is preliminary data.</text>
</comment>
<dbReference type="EMBL" id="JAGTAR010000001">
    <property type="protein sequence ID" value="MBR8534104.1"/>
    <property type="molecule type" value="Genomic_DNA"/>
</dbReference>
<dbReference type="AlphaFoldDB" id="A0A941IW44"/>
<dbReference type="InterPro" id="IPR046219">
    <property type="entry name" value="DUF6252"/>
</dbReference>
<proteinExistence type="predicted"/>
<dbReference type="Proteomes" id="UP000679220">
    <property type="component" value="Unassembled WGS sequence"/>
</dbReference>
<reference evidence="1" key="2">
    <citation type="submission" date="2021-04" db="EMBL/GenBank/DDBJ databases">
        <authorList>
            <person name="Zhang T."/>
            <person name="Zhang Y."/>
            <person name="Lu D."/>
            <person name="Zuo D."/>
            <person name="Du Z."/>
        </authorList>
    </citation>
    <scope>NUCLEOTIDE SEQUENCE</scope>
    <source>
        <strain evidence="1">JR1</strain>
    </source>
</reference>
<evidence type="ECO:0000313" key="1">
    <source>
        <dbReference type="EMBL" id="MBR8534104.1"/>
    </source>
</evidence>